<dbReference type="Proteomes" id="UP001162162">
    <property type="component" value="Unassembled WGS sequence"/>
</dbReference>
<dbReference type="EMBL" id="JAPWTK010000009">
    <property type="protein sequence ID" value="KAJ8960280.1"/>
    <property type="molecule type" value="Genomic_DNA"/>
</dbReference>
<proteinExistence type="predicted"/>
<protein>
    <submittedName>
        <fullName evidence="1">Uncharacterized protein</fullName>
    </submittedName>
</protein>
<accession>A0AAV8Z7V2</accession>
<organism evidence="1 2">
    <name type="scientific">Aromia moschata</name>
    <dbReference type="NCBI Taxonomy" id="1265417"/>
    <lineage>
        <taxon>Eukaryota</taxon>
        <taxon>Metazoa</taxon>
        <taxon>Ecdysozoa</taxon>
        <taxon>Arthropoda</taxon>
        <taxon>Hexapoda</taxon>
        <taxon>Insecta</taxon>
        <taxon>Pterygota</taxon>
        <taxon>Neoptera</taxon>
        <taxon>Endopterygota</taxon>
        <taxon>Coleoptera</taxon>
        <taxon>Polyphaga</taxon>
        <taxon>Cucujiformia</taxon>
        <taxon>Chrysomeloidea</taxon>
        <taxon>Cerambycidae</taxon>
        <taxon>Cerambycinae</taxon>
        <taxon>Callichromatini</taxon>
        <taxon>Aromia</taxon>
    </lineage>
</organism>
<evidence type="ECO:0000313" key="2">
    <source>
        <dbReference type="Proteomes" id="UP001162162"/>
    </source>
</evidence>
<keyword evidence="2" id="KW-1185">Reference proteome</keyword>
<reference evidence="1" key="1">
    <citation type="journal article" date="2023" name="Insect Mol. Biol.">
        <title>Genome sequencing provides insights into the evolution of gene families encoding plant cell wall-degrading enzymes in longhorned beetles.</title>
        <authorList>
            <person name="Shin N.R."/>
            <person name="Okamura Y."/>
            <person name="Kirsch R."/>
            <person name="Pauchet Y."/>
        </authorList>
    </citation>
    <scope>NUCLEOTIDE SEQUENCE</scope>
    <source>
        <strain evidence="1">AMC_N1</strain>
    </source>
</reference>
<dbReference type="AlphaFoldDB" id="A0AAV8Z7V2"/>
<evidence type="ECO:0000313" key="1">
    <source>
        <dbReference type="EMBL" id="KAJ8960280.1"/>
    </source>
</evidence>
<gene>
    <name evidence="1" type="ORF">NQ318_004005</name>
</gene>
<sequence length="71" mass="8510">MFTTLLACVKTKFQILREAASTLRKRTLYKMKYPKDVEIFRDDSRPELDANLYSELRHCAIHLDSLLWYNQ</sequence>
<comment type="caution">
    <text evidence="1">The sequence shown here is derived from an EMBL/GenBank/DDBJ whole genome shotgun (WGS) entry which is preliminary data.</text>
</comment>
<name>A0AAV8Z7V2_9CUCU</name>